<organism evidence="6 7">
    <name type="scientific">Formosimonas limnophila</name>
    <dbReference type="NCBI Taxonomy" id="1384487"/>
    <lineage>
        <taxon>Bacteria</taxon>
        <taxon>Pseudomonadati</taxon>
        <taxon>Pseudomonadota</taxon>
        <taxon>Betaproteobacteria</taxon>
        <taxon>Burkholderiales</taxon>
        <taxon>Burkholderiaceae</taxon>
        <taxon>Formosimonas</taxon>
    </lineage>
</organism>
<dbReference type="PANTHER" id="PTHR36917">
    <property type="entry name" value="INTRACELLULAR SEPTATION PROTEIN A-RELATED"/>
    <property type="match status" value="1"/>
</dbReference>
<dbReference type="GO" id="GO:0005886">
    <property type="term" value="C:plasma membrane"/>
    <property type="evidence" value="ECO:0007669"/>
    <property type="project" value="UniProtKB-SubCell"/>
</dbReference>
<evidence type="ECO:0000256" key="2">
    <source>
        <dbReference type="ARBA" id="ARBA00022692"/>
    </source>
</evidence>
<reference evidence="6" key="1">
    <citation type="journal article" date="2014" name="Int. J. Syst. Evol. Microbiol.">
        <title>Complete genome sequence of Corynebacterium casei LMG S-19264T (=DSM 44701T), isolated from a smear-ripened cheese.</title>
        <authorList>
            <consortium name="US DOE Joint Genome Institute (JGI-PGF)"/>
            <person name="Walter F."/>
            <person name="Albersmeier A."/>
            <person name="Kalinowski J."/>
            <person name="Ruckert C."/>
        </authorList>
    </citation>
    <scope>NUCLEOTIDE SEQUENCE</scope>
    <source>
        <strain evidence="6">KCTC 32501</strain>
    </source>
</reference>
<dbReference type="RefSeq" id="WP_189493645.1">
    <property type="nucleotide sequence ID" value="NZ_BMZG01000010.1"/>
</dbReference>
<comment type="function">
    <text evidence="5">Plays a role in cell envelope biogenesis, maintenance of cell envelope integrity and membrane homeostasis.</text>
</comment>
<dbReference type="AlphaFoldDB" id="A0A8J3CNV8"/>
<evidence type="ECO:0000313" key="6">
    <source>
        <dbReference type="EMBL" id="GHA77575.1"/>
    </source>
</evidence>
<proteinExistence type="inferred from homology"/>
<dbReference type="HAMAP" id="MF_00189">
    <property type="entry name" value="YciB"/>
    <property type="match status" value="1"/>
</dbReference>
<keyword evidence="1 5" id="KW-1003">Cell membrane</keyword>
<feature type="transmembrane region" description="Helical" evidence="5">
    <location>
        <begin position="24"/>
        <end position="42"/>
    </location>
</feature>
<evidence type="ECO:0000256" key="4">
    <source>
        <dbReference type="ARBA" id="ARBA00023136"/>
    </source>
</evidence>
<comment type="similarity">
    <text evidence="5">Belongs to the YciB family.</text>
</comment>
<evidence type="ECO:0000313" key="7">
    <source>
        <dbReference type="Proteomes" id="UP000614287"/>
    </source>
</evidence>
<dbReference type="InterPro" id="IPR006008">
    <property type="entry name" value="YciB"/>
</dbReference>
<keyword evidence="2 5" id="KW-0812">Transmembrane</keyword>
<keyword evidence="3 5" id="KW-1133">Transmembrane helix</keyword>
<evidence type="ECO:0000256" key="1">
    <source>
        <dbReference type="ARBA" id="ARBA00022475"/>
    </source>
</evidence>
<feature type="transmembrane region" description="Helical" evidence="5">
    <location>
        <begin position="76"/>
        <end position="99"/>
    </location>
</feature>
<feature type="transmembrane region" description="Helical" evidence="5">
    <location>
        <begin position="120"/>
        <end position="141"/>
    </location>
</feature>
<evidence type="ECO:0000256" key="5">
    <source>
        <dbReference type="HAMAP-Rule" id="MF_00189"/>
    </source>
</evidence>
<keyword evidence="7" id="KW-1185">Reference proteome</keyword>
<dbReference type="Proteomes" id="UP000614287">
    <property type="component" value="Unassembled WGS sequence"/>
</dbReference>
<protein>
    <recommendedName>
        <fullName evidence="5">Inner membrane-spanning protein YciB</fullName>
    </recommendedName>
</protein>
<evidence type="ECO:0000256" key="3">
    <source>
        <dbReference type="ARBA" id="ARBA00022989"/>
    </source>
</evidence>
<name>A0A8J3CNV8_9BURK</name>
<dbReference type="PANTHER" id="PTHR36917:SF1">
    <property type="entry name" value="INNER MEMBRANE-SPANNING PROTEIN YCIB"/>
    <property type="match status" value="1"/>
</dbReference>
<dbReference type="EMBL" id="BMZG01000010">
    <property type="protein sequence ID" value="GHA77575.1"/>
    <property type="molecule type" value="Genomic_DNA"/>
</dbReference>
<dbReference type="NCBIfam" id="NF001325">
    <property type="entry name" value="PRK00259.1-3"/>
    <property type="match status" value="1"/>
</dbReference>
<keyword evidence="4 5" id="KW-0472">Membrane</keyword>
<accession>A0A8J3CNV8</accession>
<sequence>MTKLIIDLFPVVLFFVAYKVTDNIFIATGVAIASAILQLILMKWKKLPIAPMHWVGFVMIVVLGSVSIAFRDPRFLMWKFSVLEWLMGAAIIIGQYVFGKNMLRILMGNELELTDEVWKKLALIWALFFIGLGTLNLYVFTNYTEAQWVNFKTYGVLAVTLVFLVLQGIWLSRHLPADTGKI</sequence>
<feature type="transmembrane region" description="Helical" evidence="5">
    <location>
        <begin position="153"/>
        <end position="172"/>
    </location>
</feature>
<comment type="caution">
    <text evidence="6">The sequence shown here is derived from an EMBL/GenBank/DDBJ whole genome shotgun (WGS) entry which is preliminary data.</text>
</comment>
<feature type="transmembrane region" description="Helical" evidence="5">
    <location>
        <begin position="54"/>
        <end position="70"/>
    </location>
</feature>
<gene>
    <name evidence="5" type="primary">yciB</name>
    <name evidence="6" type="ORF">GCM10009007_18110</name>
</gene>
<dbReference type="Pfam" id="PF04279">
    <property type="entry name" value="IspA"/>
    <property type="match status" value="1"/>
</dbReference>
<keyword evidence="5" id="KW-0997">Cell inner membrane</keyword>
<comment type="subcellular location">
    <subcellularLocation>
        <location evidence="5">Cell inner membrane</location>
        <topology evidence="5">Multi-pass membrane protein</topology>
    </subcellularLocation>
</comment>
<reference evidence="6" key="2">
    <citation type="submission" date="2020-09" db="EMBL/GenBank/DDBJ databases">
        <authorList>
            <person name="Sun Q."/>
            <person name="Kim S."/>
        </authorList>
    </citation>
    <scope>NUCLEOTIDE SEQUENCE</scope>
    <source>
        <strain evidence="6">KCTC 32501</strain>
    </source>
</reference>